<dbReference type="EC" id="6.2.1.17" evidence="5"/>
<dbReference type="InterPro" id="IPR032387">
    <property type="entry name" value="ACAS_N"/>
</dbReference>
<dbReference type="Proteomes" id="UP000237222">
    <property type="component" value="Unassembled WGS sequence"/>
</dbReference>
<dbReference type="RefSeq" id="WP_103685344.1">
    <property type="nucleotide sequence ID" value="NZ_PQGG01000035.1"/>
</dbReference>
<dbReference type="SUPFAM" id="SSF56801">
    <property type="entry name" value="Acetyl-CoA synthetase-like"/>
    <property type="match status" value="1"/>
</dbReference>
<dbReference type="Gene3D" id="3.30.300.30">
    <property type="match status" value="1"/>
</dbReference>
<keyword evidence="5" id="KW-0436">Ligase</keyword>
<organism evidence="5 6">
    <name type="scientific">Zhongshania marina</name>
    <dbReference type="NCBI Taxonomy" id="2304603"/>
    <lineage>
        <taxon>Bacteria</taxon>
        <taxon>Pseudomonadati</taxon>
        <taxon>Pseudomonadota</taxon>
        <taxon>Gammaproteobacteria</taxon>
        <taxon>Cellvibrionales</taxon>
        <taxon>Spongiibacteraceae</taxon>
        <taxon>Zhongshania</taxon>
    </lineage>
</organism>
<evidence type="ECO:0000313" key="5">
    <source>
        <dbReference type="EMBL" id="POP51718.1"/>
    </source>
</evidence>
<protein>
    <submittedName>
        <fullName evidence="5">Propionyl-CoA synthetase</fullName>
        <ecNumber evidence="5">6.2.1.17</ecNumber>
    </submittedName>
</protein>
<feature type="domain" description="AMP-binding enzyme C-terminal" evidence="3">
    <location>
        <begin position="502"/>
        <end position="580"/>
    </location>
</feature>
<comment type="similarity">
    <text evidence="1">Belongs to the ATP-dependent AMP-binding enzyme family.</text>
</comment>
<evidence type="ECO:0000256" key="1">
    <source>
        <dbReference type="ARBA" id="ARBA00006432"/>
    </source>
</evidence>
<evidence type="ECO:0000259" key="2">
    <source>
        <dbReference type="Pfam" id="PF00501"/>
    </source>
</evidence>
<dbReference type="PANTHER" id="PTHR43347:SF3">
    <property type="entry name" value="ACYL-COA SYNTHETASE SHORT-CHAIN FAMILY MEMBER 3, MITOCHONDRIAL"/>
    <property type="match status" value="1"/>
</dbReference>
<evidence type="ECO:0000259" key="4">
    <source>
        <dbReference type="Pfam" id="PF16177"/>
    </source>
</evidence>
<accession>A0A2S4HCN1</accession>
<dbReference type="PROSITE" id="PS00455">
    <property type="entry name" value="AMP_BINDING"/>
    <property type="match status" value="1"/>
</dbReference>
<feature type="domain" description="AMP-dependent synthetase/ligase" evidence="2">
    <location>
        <begin position="56"/>
        <end position="437"/>
    </location>
</feature>
<dbReference type="Pfam" id="PF13193">
    <property type="entry name" value="AMP-binding_C"/>
    <property type="match status" value="1"/>
</dbReference>
<feature type="domain" description="Acetyl-coenzyme A synthetase N-terminal" evidence="4">
    <location>
        <begin position="10"/>
        <end position="48"/>
    </location>
</feature>
<gene>
    <name evidence="5" type="primary">prpE</name>
    <name evidence="5" type="synonym">yahU</name>
    <name evidence="5" type="ORF">C0068_15275</name>
</gene>
<evidence type="ECO:0000259" key="3">
    <source>
        <dbReference type="Pfam" id="PF13193"/>
    </source>
</evidence>
<comment type="caution">
    <text evidence="5">The sequence shown here is derived from an EMBL/GenBank/DDBJ whole genome shotgun (WGS) entry which is preliminary data.</text>
</comment>
<dbReference type="InterPro" id="IPR020845">
    <property type="entry name" value="AMP-binding_CS"/>
</dbReference>
<dbReference type="AlphaFoldDB" id="A0A2S4HCN1"/>
<dbReference type="Pfam" id="PF16177">
    <property type="entry name" value="ACAS_N"/>
    <property type="match status" value="1"/>
</dbReference>
<name>A0A2S4HCN1_9GAMM</name>
<dbReference type="PANTHER" id="PTHR43347">
    <property type="entry name" value="ACYL-COA SYNTHETASE"/>
    <property type="match status" value="1"/>
</dbReference>
<dbReference type="Gene3D" id="3.40.50.12780">
    <property type="entry name" value="N-terminal domain of ligase-like"/>
    <property type="match status" value="1"/>
</dbReference>
<dbReference type="EMBL" id="PQGG01000035">
    <property type="protein sequence ID" value="POP51718.1"/>
    <property type="molecule type" value="Genomic_DNA"/>
</dbReference>
<dbReference type="InterPro" id="IPR045851">
    <property type="entry name" value="AMP-bd_C_sf"/>
</dbReference>
<dbReference type="InterPro" id="IPR000873">
    <property type="entry name" value="AMP-dep_synth/lig_dom"/>
</dbReference>
<sequence>MNHDENISLWAKAAEGIDWFSKPELTLDDSKAPLYNWFSDGVCNTCFNSLDRHVTAGRGEQTAIIYDSPVTDTVEHWSYQALLDRVSRFAGALRSMGVEKGDRVVIYMPMVPEAAIAMQACARIGAVHSVVFGGFAAAELASRIDDCKPKVVISASCGIEPGRLVAYKPLLDEAIERAQNKPLKCVILQRPQLLAAMQEGRDLDWVETEAAGEAVDCVPLAATDPLYIIYTSGTTGNPKGVIRDNGGHMVAMNWSLENIYGINPGDVFWAASDIGWVVGHSYIVYGPLIRGATAIMFEGKPVGTPDALSYWRLIERHKVKAMFTAPTAIRAIKQQDPNGLGPRDFDLSSLQQLFLAGERADPDTIQWAERQLNIPVIDHWWQTELGWPAVANCAGLGLFPVKYGSSGKAVPGFDVVVLDEAGHMVEAGTMGALAVRLPLPPGTLPSLWNNDQGFIDKYLSEYPGYYNAGDAGFIDSEDYVHIMSRTDDVINVAGHRLSTGQMEEVLSAHKDVAECAVFGINDEMKGQIPIGLLVLNAGVERSEESIVQEVIALVREHIGPVAFFKQARVVKRLPKTRSGKILRATLQKIANGEDVKVPATIDDPAILEEIRPLLSAVTA</sequence>
<proteinExistence type="inferred from homology"/>
<dbReference type="InterPro" id="IPR025110">
    <property type="entry name" value="AMP-bd_C"/>
</dbReference>
<evidence type="ECO:0000313" key="6">
    <source>
        <dbReference type="Proteomes" id="UP000237222"/>
    </source>
</evidence>
<dbReference type="GO" id="GO:0050218">
    <property type="term" value="F:propionate-CoA ligase activity"/>
    <property type="evidence" value="ECO:0007669"/>
    <property type="project" value="UniProtKB-EC"/>
</dbReference>
<dbReference type="Pfam" id="PF00501">
    <property type="entry name" value="AMP-binding"/>
    <property type="match status" value="1"/>
</dbReference>
<reference evidence="5" key="1">
    <citation type="submission" date="2018-01" db="EMBL/GenBank/DDBJ databases">
        <authorList>
            <person name="Yu X.-D."/>
        </authorList>
    </citation>
    <scope>NUCLEOTIDE SEQUENCE</scope>
    <source>
        <strain evidence="5">ZX-21</strain>
    </source>
</reference>
<dbReference type="FunFam" id="3.30.300.30:FF:000017">
    <property type="entry name" value="Acyl-CoA synthetase short-chain family member 3"/>
    <property type="match status" value="1"/>
</dbReference>
<dbReference type="OrthoDB" id="9803968at2"/>
<dbReference type="InterPro" id="IPR042099">
    <property type="entry name" value="ANL_N_sf"/>
</dbReference>